<keyword evidence="2" id="KW-1185">Reference proteome</keyword>
<dbReference type="Proteomes" id="UP000887013">
    <property type="component" value="Unassembled WGS sequence"/>
</dbReference>
<dbReference type="AlphaFoldDB" id="A0A8X6NW27"/>
<reference evidence="1" key="1">
    <citation type="submission" date="2020-08" db="EMBL/GenBank/DDBJ databases">
        <title>Multicomponent nature underlies the extraordinary mechanical properties of spider dragline silk.</title>
        <authorList>
            <person name="Kono N."/>
            <person name="Nakamura H."/>
            <person name="Mori M."/>
            <person name="Yoshida Y."/>
            <person name="Ohtoshi R."/>
            <person name="Malay A.D."/>
            <person name="Moran D.A.P."/>
            <person name="Tomita M."/>
            <person name="Numata K."/>
            <person name="Arakawa K."/>
        </authorList>
    </citation>
    <scope>NUCLEOTIDE SEQUENCE</scope>
</reference>
<proteinExistence type="predicted"/>
<organism evidence="1 2">
    <name type="scientific">Nephila pilipes</name>
    <name type="common">Giant wood spider</name>
    <name type="synonym">Nephila maculata</name>
    <dbReference type="NCBI Taxonomy" id="299642"/>
    <lineage>
        <taxon>Eukaryota</taxon>
        <taxon>Metazoa</taxon>
        <taxon>Ecdysozoa</taxon>
        <taxon>Arthropoda</taxon>
        <taxon>Chelicerata</taxon>
        <taxon>Arachnida</taxon>
        <taxon>Araneae</taxon>
        <taxon>Araneomorphae</taxon>
        <taxon>Entelegynae</taxon>
        <taxon>Araneoidea</taxon>
        <taxon>Nephilidae</taxon>
        <taxon>Nephila</taxon>
    </lineage>
</organism>
<protein>
    <submittedName>
        <fullName evidence="1">Uncharacterized protein</fullName>
    </submittedName>
</protein>
<gene>
    <name evidence="1" type="ORF">NPIL_646031</name>
</gene>
<name>A0A8X6NW27_NEPPI</name>
<accession>A0A8X6NW27</accession>
<evidence type="ECO:0000313" key="2">
    <source>
        <dbReference type="Proteomes" id="UP000887013"/>
    </source>
</evidence>
<comment type="caution">
    <text evidence="1">The sequence shown here is derived from an EMBL/GenBank/DDBJ whole genome shotgun (WGS) entry which is preliminary data.</text>
</comment>
<dbReference type="EMBL" id="BMAW01108420">
    <property type="protein sequence ID" value="GFT33947.1"/>
    <property type="molecule type" value="Genomic_DNA"/>
</dbReference>
<evidence type="ECO:0000313" key="1">
    <source>
        <dbReference type="EMBL" id="GFT33947.1"/>
    </source>
</evidence>
<sequence length="98" mass="10610">MLVWRIAAAVYGYFREKQAKVRKAHAGDKTVRKRRFAAAAAYKAVRRGRRMKGVRLPAFLQRSVAGKASKCSARTAAHSCVSAGFVQITASGSRLAAA</sequence>